<name>A0A5W0ZXQ2_SALET</name>
<protein>
    <submittedName>
        <fullName evidence="1">Uncharacterized protein</fullName>
    </submittedName>
</protein>
<comment type="caution">
    <text evidence="1">The sequence shown here is derived from an EMBL/GenBank/DDBJ whole genome shotgun (WGS) entry which is preliminary data.</text>
</comment>
<evidence type="ECO:0000313" key="1">
    <source>
        <dbReference type="EMBL" id="EBW0109380.1"/>
    </source>
</evidence>
<dbReference type="AlphaFoldDB" id="A0A5W0ZXQ2"/>
<proteinExistence type="predicted"/>
<accession>A0A5W0ZXQ2</accession>
<reference evidence="1" key="1">
    <citation type="submission" date="2018-07" db="EMBL/GenBank/DDBJ databases">
        <authorList>
            <consortium name="GenomeTrakr network: Whole genome sequencing for foodborne pathogen traceback"/>
        </authorList>
    </citation>
    <scope>NUCLEOTIDE SEQUENCE</scope>
    <source>
        <strain evidence="1">CVM-N18581</strain>
    </source>
</reference>
<dbReference type="EMBL" id="AAHHBC010000005">
    <property type="protein sequence ID" value="EBW0109380.1"/>
    <property type="molecule type" value="Genomic_DNA"/>
</dbReference>
<gene>
    <name evidence="1" type="ORF">AR733_06665</name>
</gene>
<organism evidence="1">
    <name type="scientific">Salmonella enterica subsp. enterica serovar Bareilly</name>
    <dbReference type="NCBI Taxonomy" id="58096"/>
    <lineage>
        <taxon>Bacteria</taxon>
        <taxon>Pseudomonadati</taxon>
        <taxon>Pseudomonadota</taxon>
        <taxon>Gammaproteobacteria</taxon>
        <taxon>Enterobacterales</taxon>
        <taxon>Enterobacteriaceae</taxon>
        <taxon>Salmonella</taxon>
    </lineage>
</organism>
<sequence length="90" mass="10185">MVSVVNFGYGGKYHFFMDYTQKISLRKGLYDPFRYWLSTVQCGFARHTRPLKAIFSYPSVDTVWTLGTSRPPLNGLSEIASCKYSGAKCA</sequence>